<dbReference type="InterPro" id="IPR032456">
    <property type="entry name" value="Peptidase_M48_N"/>
</dbReference>
<evidence type="ECO:0000256" key="12">
    <source>
        <dbReference type="PIRSR" id="PIRSR627057-2"/>
    </source>
</evidence>
<dbReference type="AlphaFoldDB" id="D8KAV2"/>
<comment type="similarity">
    <text evidence="13">Belongs to the peptidase M48 family.</text>
</comment>
<comment type="cofactor">
    <cofactor evidence="12 13">
        <name>Zn(2+)</name>
        <dbReference type="ChEBI" id="CHEBI:29105"/>
    </cofactor>
    <text evidence="12 13">Binds 1 zinc ion per subunit.</text>
</comment>
<dbReference type="FunFam" id="3.30.2010.10:FF:000002">
    <property type="entry name" value="CAAX prenyl protease"/>
    <property type="match status" value="1"/>
</dbReference>
<keyword evidence="10 14" id="KW-0472">Membrane</keyword>
<dbReference type="EC" id="3.4.24.84" evidence="17"/>
<accession>D8KAV2</accession>
<evidence type="ECO:0000256" key="4">
    <source>
        <dbReference type="ARBA" id="ARBA00022723"/>
    </source>
</evidence>
<protein>
    <submittedName>
        <fullName evidence="17">Ste24 endopeptidase</fullName>
        <ecNumber evidence="17">3.4.24.84</ecNumber>
    </submittedName>
</protein>
<dbReference type="STRING" id="105559.Nwat_2763"/>
<evidence type="ECO:0000256" key="2">
    <source>
        <dbReference type="ARBA" id="ARBA00022670"/>
    </source>
</evidence>
<keyword evidence="7 12" id="KW-0862">Zinc</keyword>
<keyword evidence="3 14" id="KW-0812">Transmembrane</keyword>
<evidence type="ECO:0000256" key="8">
    <source>
        <dbReference type="ARBA" id="ARBA00022989"/>
    </source>
</evidence>
<comment type="subcellular location">
    <subcellularLocation>
        <location evidence="1">Endoplasmic reticulum membrane</location>
        <topology evidence="1">Multi-pass membrane protein</topology>
    </subcellularLocation>
</comment>
<evidence type="ECO:0000256" key="11">
    <source>
        <dbReference type="PIRSR" id="PIRSR627057-1"/>
    </source>
</evidence>
<feature type="transmembrane region" description="Helical" evidence="14">
    <location>
        <begin position="294"/>
        <end position="317"/>
    </location>
</feature>
<feature type="binding site" evidence="12">
    <location>
        <position position="280"/>
    </location>
    <ligand>
        <name>Zn(2+)</name>
        <dbReference type="ChEBI" id="CHEBI:29105"/>
        <note>catalytic</note>
    </ligand>
</feature>
<feature type="binding site" evidence="12">
    <location>
        <position position="284"/>
    </location>
    <ligand>
        <name>Zn(2+)</name>
        <dbReference type="ChEBI" id="CHEBI:29105"/>
        <note>catalytic</note>
    </ligand>
</feature>
<dbReference type="eggNOG" id="COG0501">
    <property type="taxonomic scope" value="Bacteria"/>
</dbReference>
<dbReference type="PANTHER" id="PTHR10120">
    <property type="entry name" value="CAAX PRENYL PROTEASE 1"/>
    <property type="match status" value="1"/>
</dbReference>
<dbReference type="CDD" id="cd07343">
    <property type="entry name" value="M48A_Zmpste24p_like"/>
    <property type="match status" value="1"/>
</dbReference>
<feature type="binding site" evidence="12">
    <location>
        <position position="358"/>
    </location>
    <ligand>
        <name>Zn(2+)</name>
        <dbReference type="ChEBI" id="CHEBI:29105"/>
        <note>catalytic</note>
    </ligand>
</feature>
<dbReference type="Pfam" id="PF01435">
    <property type="entry name" value="Peptidase_M48"/>
    <property type="match status" value="1"/>
</dbReference>
<evidence type="ECO:0000256" key="9">
    <source>
        <dbReference type="ARBA" id="ARBA00023049"/>
    </source>
</evidence>
<evidence type="ECO:0000256" key="7">
    <source>
        <dbReference type="ARBA" id="ARBA00022833"/>
    </source>
</evidence>
<feature type="transmembrane region" description="Helical" evidence="14">
    <location>
        <begin position="149"/>
        <end position="171"/>
    </location>
</feature>
<dbReference type="GO" id="GO:0046872">
    <property type="term" value="F:metal ion binding"/>
    <property type="evidence" value="ECO:0007669"/>
    <property type="project" value="UniProtKB-KW"/>
</dbReference>
<gene>
    <name evidence="17" type="ordered locus">Nwat_2763</name>
</gene>
<feature type="transmembrane region" description="Helical" evidence="14">
    <location>
        <begin position="102"/>
        <end position="121"/>
    </location>
</feature>
<evidence type="ECO:0000256" key="10">
    <source>
        <dbReference type="ARBA" id="ARBA00023136"/>
    </source>
</evidence>
<name>D8KAV2_NITWC</name>
<dbReference type="Pfam" id="PF16491">
    <property type="entry name" value="Peptidase_M48_N"/>
    <property type="match status" value="1"/>
</dbReference>
<evidence type="ECO:0000256" key="5">
    <source>
        <dbReference type="ARBA" id="ARBA00022801"/>
    </source>
</evidence>
<sequence length="418" mass="47094">MIAMNLYSVLFLAFLGLMWILEVWLARRQFRHVRLHRAQVPLLFQDHISLAAHQKAADYTVAKLQVGIASKGLGIAIVLLWTLGGGLTWLDSLWRKLGWSDLGTGVAVLLSFVLIGTLLELPVRIYRTFVLEQKFGFNRMTGTLFFQDFLKQGALMLMLGVPLAAGALWLMEHAGNYWWLYLWLSWLGFVFLMMWAYPAFIAPLFNTFTPLPDESLRQRVEGLLARCGFKSQGIFVMDGSRRSGHGNAYFTGLGNNKRIVFFDTLLESLNPEQIEAVLAHELGHFKRRHIFKNLSMMALLSFAGLALLGWLSAQPAFYQGLGVGYPSHYMALALFMLVAPVLTFFLHPLLTYLSRRYEFEADEFAVNMTHSQALAQALVKLYQENAGTLTPDPLHSAVYDSHPPAPVRLAHLQARGAS</sequence>
<feature type="active site" evidence="11">
    <location>
        <position position="281"/>
    </location>
</feature>
<keyword evidence="2 13" id="KW-0645">Protease</keyword>
<feature type="transmembrane region" description="Helical" evidence="14">
    <location>
        <begin position="177"/>
        <end position="197"/>
    </location>
</feature>
<keyword evidence="8 14" id="KW-1133">Transmembrane helix</keyword>
<dbReference type="InterPro" id="IPR027057">
    <property type="entry name" value="CAXX_Prtase_1"/>
</dbReference>
<dbReference type="KEGG" id="nwa:Nwat_2763"/>
<dbReference type="EMBL" id="CP002086">
    <property type="protein sequence ID" value="ADJ29529.1"/>
    <property type="molecule type" value="Genomic_DNA"/>
</dbReference>
<keyword evidence="18" id="KW-1185">Reference proteome</keyword>
<dbReference type="InterPro" id="IPR001915">
    <property type="entry name" value="Peptidase_M48"/>
</dbReference>
<proteinExistence type="inferred from homology"/>
<feature type="transmembrane region" description="Helical" evidence="14">
    <location>
        <begin position="72"/>
        <end position="90"/>
    </location>
</feature>
<evidence type="ECO:0000256" key="14">
    <source>
        <dbReference type="SAM" id="Phobius"/>
    </source>
</evidence>
<feature type="transmembrane region" description="Helical" evidence="14">
    <location>
        <begin position="329"/>
        <end position="350"/>
    </location>
</feature>
<evidence type="ECO:0000256" key="3">
    <source>
        <dbReference type="ARBA" id="ARBA00022692"/>
    </source>
</evidence>
<keyword evidence="5 13" id="KW-0378">Hydrolase</keyword>
<feature type="active site" description="Proton donor" evidence="11">
    <location>
        <position position="362"/>
    </location>
</feature>
<dbReference type="OrthoDB" id="9781930at2"/>
<dbReference type="HOGENOM" id="CLU_025947_1_0_6"/>
<dbReference type="GO" id="GO:0004222">
    <property type="term" value="F:metalloendopeptidase activity"/>
    <property type="evidence" value="ECO:0007669"/>
    <property type="project" value="InterPro"/>
</dbReference>
<evidence type="ECO:0000256" key="13">
    <source>
        <dbReference type="RuleBase" id="RU003983"/>
    </source>
</evidence>
<feature type="domain" description="Peptidase M48" evidence="15">
    <location>
        <begin position="211"/>
        <end position="415"/>
    </location>
</feature>
<evidence type="ECO:0000256" key="6">
    <source>
        <dbReference type="ARBA" id="ARBA00022824"/>
    </source>
</evidence>
<dbReference type="Gene3D" id="3.30.2010.10">
    <property type="entry name" value="Metalloproteases ('zincins'), catalytic domain"/>
    <property type="match status" value="1"/>
</dbReference>
<feature type="domain" description="CAAX prenyl protease 1 N-terminal" evidence="16">
    <location>
        <begin position="29"/>
        <end position="207"/>
    </location>
</feature>
<evidence type="ECO:0000259" key="16">
    <source>
        <dbReference type="Pfam" id="PF16491"/>
    </source>
</evidence>
<evidence type="ECO:0000259" key="15">
    <source>
        <dbReference type="Pfam" id="PF01435"/>
    </source>
</evidence>
<keyword evidence="9 13" id="KW-0482">Metalloprotease</keyword>
<dbReference type="Proteomes" id="UP000000393">
    <property type="component" value="Chromosome"/>
</dbReference>
<evidence type="ECO:0000256" key="1">
    <source>
        <dbReference type="ARBA" id="ARBA00004477"/>
    </source>
</evidence>
<organism evidence="17 18">
    <name type="scientific">Nitrosococcus watsoni (strain C-113)</name>
    <dbReference type="NCBI Taxonomy" id="105559"/>
    <lineage>
        <taxon>Bacteria</taxon>
        <taxon>Pseudomonadati</taxon>
        <taxon>Pseudomonadota</taxon>
        <taxon>Gammaproteobacteria</taxon>
        <taxon>Chromatiales</taxon>
        <taxon>Chromatiaceae</taxon>
        <taxon>Nitrosococcus</taxon>
    </lineage>
</organism>
<dbReference type="GO" id="GO:0071586">
    <property type="term" value="P:CAAX-box protein processing"/>
    <property type="evidence" value="ECO:0007669"/>
    <property type="project" value="InterPro"/>
</dbReference>
<feature type="transmembrane region" description="Helical" evidence="14">
    <location>
        <begin position="6"/>
        <end position="26"/>
    </location>
</feature>
<evidence type="ECO:0000313" key="17">
    <source>
        <dbReference type="EMBL" id="ADJ29529.1"/>
    </source>
</evidence>
<keyword evidence="6" id="KW-0256">Endoplasmic reticulum</keyword>
<keyword evidence="4 12" id="KW-0479">Metal-binding</keyword>
<reference evidence="17 18" key="1">
    <citation type="submission" date="2010-06" db="EMBL/GenBank/DDBJ databases">
        <title>Complete sequence of chromosome of Nitrosococcus watsoni C-113.</title>
        <authorList>
            <consortium name="US DOE Joint Genome Institute"/>
            <person name="Lucas S."/>
            <person name="Copeland A."/>
            <person name="Lapidus A."/>
            <person name="Cheng J.-F."/>
            <person name="Bruce D."/>
            <person name="Goodwin L."/>
            <person name="Pitluck S."/>
            <person name="Malfatti S.A."/>
            <person name="Chain P.S.G."/>
            <person name="Land M."/>
            <person name="Hauser L."/>
            <person name="Kyrpides N."/>
            <person name="Ivanova N."/>
            <person name="Cambell M.A."/>
            <person name="Heidelberg J.F."/>
            <person name="Klotz M.G."/>
            <person name="Woyke T."/>
        </authorList>
    </citation>
    <scope>NUCLEOTIDE SEQUENCE [LARGE SCALE GENOMIC DNA]</scope>
    <source>
        <strain evidence="17 18">C-113</strain>
    </source>
</reference>
<evidence type="ECO:0000313" key="18">
    <source>
        <dbReference type="Proteomes" id="UP000000393"/>
    </source>
</evidence>